<sequence length="130" mass="13503">MPFPWHKLFDLPNVIALRSTKNSRTQNNSSHGEPGHGSFTPGISNHSACPPPTPISTSPLVHDVSASGEPAGHEVSTVSSDPETYLRRGSDMIQLVLPVVQSAAGAIPLAGAPIQAAIGGLLVILQAIDK</sequence>
<gene>
    <name evidence="2" type="ORF">K503DRAFT_392647</name>
</gene>
<evidence type="ECO:0000313" key="3">
    <source>
        <dbReference type="Proteomes" id="UP000092154"/>
    </source>
</evidence>
<proteinExistence type="predicted"/>
<dbReference type="InParanoid" id="A0A1B7MRD9"/>
<dbReference type="EMBL" id="KV448526">
    <property type="protein sequence ID" value="OAX35164.1"/>
    <property type="molecule type" value="Genomic_DNA"/>
</dbReference>
<evidence type="ECO:0000256" key="1">
    <source>
        <dbReference type="SAM" id="MobiDB-lite"/>
    </source>
</evidence>
<accession>A0A1B7MRD9</accession>
<organism evidence="2 3">
    <name type="scientific">Rhizopogon vinicolor AM-OR11-026</name>
    <dbReference type="NCBI Taxonomy" id="1314800"/>
    <lineage>
        <taxon>Eukaryota</taxon>
        <taxon>Fungi</taxon>
        <taxon>Dikarya</taxon>
        <taxon>Basidiomycota</taxon>
        <taxon>Agaricomycotina</taxon>
        <taxon>Agaricomycetes</taxon>
        <taxon>Agaricomycetidae</taxon>
        <taxon>Boletales</taxon>
        <taxon>Suillineae</taxon>
        <taxon>Rhizopogonaceae</taxon>
        <taxon>Rhizopogon</taxon>
    </lineage>
</organism>
<dbReference type="OrthoDB" id="10408673at2759"/>
<reference evidence="2 3" key="1">
    <citation type="submission" date="2016-06" db="EMBL/GenBank/DDBJ databases">
        <title>Comparative genomics of the ectomycorrhizal sister species Rhizopogon vinicolor and Rhizopogon vesiculosus (Basidiomycota: Boletales) reveals a divergence of the mating type B locus.</title>
        <authorList>
            <consortium name="DOE Joint Genome Institute"/>
            <person name="Mujic A.B."/>
            <person name="Kuo A."/>
            <person name="Tritt A."/>
            <person name="Lipzen A."/>
            <person name="Chen C."/>
            <person name="Johnson J."/>
            <person name="Sharma A."/>
            <person name="Barry K."/>
            <person name="Grigoriev I.V."/>
            <person name="Spatafora J.W."/>
        </authorList>
    </citation>
    <scope>NUCLEOTIDE SEQUENCE [LARGE SCALE GENOMIC DNA]</scope>
    <source>
        <strain evidence="2 3">AM-OR11-026</strain>
    </source>
</reference>
<keyword evidence="3" id="KW-1185">Reference proteome</keyword>
<dbReference type="Proteomes" id="UP000092154">
    <property type="component" value="Unassembled WGS sequence"/>
</dbReference>
<name>A0A1B7MRD9_9AGAM</name>
<feature type="compositionally biased region" description="Polar residues" evidence="1">
    <location>
        <begin position="22"/>
        <end position="31"/>
    </location>
</feature>
<dbReference type="AlphaFoldDB" id="A0A1B7MRD9"/>
<feature type="region of interest" description="Disordered" evidence="1">
    <location>
        <begin position="22"/>
        <end position="83"/>
    </location>
</feature>
<protein>
    <submittedName>
        <fullName evidence="2">Uncharacterized protein</fullName>
    </submittedName>
</protein>
<evidence type="ECO:0000313" key="2">
    <source>
        <dbReference type="EMBL" id="OAX35164.1"/>
    </source>
</evidence>